<dbReference type="CDD" id="cd01949">
    <property type="entry name" value="GGDEF"/>
    <property type="match status" value="1"/>
</dbReference>
<sequence length="832" mass="91426">MYSSFFPSPQVPDPPTVFEKSSMPRGMPMKRLSFSSLRVRLFFLVLTAVFPALGLVFYTALEQRHSATVEAQQTALRLARLASGNQGQLIGGVRQLLVGLSQLPEVRSGDTEGCGAVLSKVLQQYPLYANLGVASADGMVFCSALSALGPANLSDRAYFQRAIQTGDFAIGDYQIGRITGKATVNFGYPVMKDGQIEVVIFSALDLAWLNRLASEAELPPGSTFTVFDRNGTILFQYPNPERWIGRSLKNTSFVRAILDQRTGVAEAASMEGIPSLFGFAPLFGTQESGDVYVGVGIPREAAFSEVNRIFSRHLLGLGLVGALTFLTAWVGSDLFVLRQVNALTETTRRFAAGDFSARNGPSYRKGELELLARTFDEMAESIQKHTAALEHQATHDRLTGLPNAALLRDRLHQAILAGQRERKPLALLVVDLDRFNEINDTLGHKNGDLVLRAVGVRLLEGLRKSDTVARLAGDRFAVMLPMTGVEGSIEAAQKIAKRLEEPFFLEELALDVEVSVGISLFPDHGEEAELLIRRADVAISLARQSGNGYAVYVSERDQHSTRRLALLGQLRQAIETGQLILYYQPKIDLRSGRVIGVEALVRWIHPEFGLIPPDEFIAPAEKSGLIRPLTLWVVEAALRQCRAWREEGRAFSVSVNVSARNLLDSQFPDQVAGLLQTHGVSPSQLELEITESAIMADPSKALEILRRFNQTGISLSIDDFGTGYSSLGYLRKLPVDTIKIDKSFVKNMTMDENDAMIVRSTIDLGHHLGLKVIAEGVENQEIWNHLVLVGCDAAQGYHISRPIPAAEMGRWLAELAPQKGWIVGTTRDRNPR</sequence>
<dbReference type="GO" id="GO:0007165">
    <property type="term" value="P:signal transduction"/>
    <property type="evidence" value="ECO:0007669"/>
    <property type="project" value="InterPro"/>
</dbReference>
<evidence type="ECO:0000259" key="10">
    <source>
        <dbReference type="PROSITE" id="PS50887"/>
    </source>
</evidence>
<evidence type="ECO:0000256" key="4">
    <source>
        <dbReference type="ARBA" id="ARBA00022989"/>
    </source>
</evidence>
<evidence type="ECO:0000256" key="3">
    <source>
        <dbReference type="ARBA" id="ARBA00022692"/>
    </source>
</evidence>
<dbReference type="InterPro" id="IPR029151">
    <property type="entry name" value="Sensor-like_sf"/>
</dbReference>
<evidence type="ECO:0000313" key="11">
    <source>
        <dbReference type="EMBL" id="NKE73733.1"/>
    </source>
</evidence>
<dbReference type="GO" id="GO:0005886">
    <property type="term" value="C:plasma membrane"/>
    <property type="evidence" value="ECO:0007669"/>
    <property type="project" value="UniProtKB-SubCell"/>
</dbReference>
<dbReference type="PANTHER" id="PTHR33121">
    <property type="entry name" value="CYCLIC DI-GMP PHOSPHODIESTERASE PDEF"/>
    <property type="match status" value="1"/>
</dbReference>
<reference evidence="11 12" key="1">
    <citation type="journal article" date="2020" name="Nature">
        <title>Bacterial chemolithoautotrophy via manganese oxidation.</title>
        <authorList>
            <person name="Yu H."/>
            <person name="Leadbetter J.R."/>
        </authorList>
    </citation>
    <scope>NUCLEOTIDE SEQUENCE [LARGE SCALE GENOMIC DNA]</scope>
    <source>
        <strain evidence="11 12">Mn-1</strain>
    </source>
</reference>
<dbReference type="InterPro" id="IPR035919">
    <property type="entry name" value="EAL_sf"/>
</dbReference>
<dbReference type="Pfam" id="PF02743">
    <property type="entry name" value="dCache_1"/>
    <property type="match status" value="1"/>
</dbReference>
<dbReference type="PROSITE" id="PS50887">
    <property type="entry name" value="GGDEF"/>
    <property type="match status" value="1"/>
</dbReference>
<dbReference type="InterPro" id="IPR003660">
    <property type="entry name" value="HAMP_dom"/>
</dbReference>
<evidence type="ECO:0000256" key="5">
    <source>
        <dbReference type="ARBA" id="ARBA00023136"/>
    </source>
</evidence>
<comment type="subcellular location">
    <subcellularLocation>
        <location evidence="1">Cell membrane</location>
        <topology evidence="1">Multi-pass membrane protein</topology>
    </subcellularLocation>
</comment>
<feature type="domain" description="EAL" evidence="8">
    <location>
        <begin position="563"/>
        <end position="816"/>
    </location>
</feature>
<dbReference type="PROSITE" id="PS50883">
    <property type="entry name" value="EAL"/>
    <property type="match status" value="1"/>
</dbReference>
<dbReference type="Gene3D" id="3.20.20.450">
    <property type="entry name" value="EAL domain"/>
    <property type="match status" value="1"/>
</dbReference>
<dbReference type="NCBIfam" id="TIGR00254">
    <property type="entry name" value="GGDEF"/>
    <property type="match status" value="1"/>
</dbReference>
<dbReference type="PROSITE" id="PS50885">
    <property type="entry name" value="HAMP"/>
    <property type="match status" value="1"/>
</dbReference>
<evidence type="ECO:0000256" key="2">
    <source>
        <dbReference type="ARBA" id="ARBA00022475"/>
    </source>
</evidence>
<evidence type="ECO:0000256" key="7">
    <source>
        <dbReference type="SAM" id="Phobius"/>
    </source>
</evidence>
<feature type="region of interest" description="Disordered" evidence="6">
    <location>
        <begin position="1"/>
        <end position="22"/>
    </location>
</feature>
<dbReference type="SUPFAM" id="SSF55073">
    <property type="entry name" value="Nucleotide cyclase"/>
    <property type="match status" value="1"/>
</dbReference>
<evidence type="ECO:0000256" key="1">
    <source>
        <dbReference type="ARBA" id="ARBA00004651"/>
    </source>
</evidence>
<feature type="transmembrane region" description="Helical" evidence="7">
    <location>
        <begin position="314"/>
        <end position="337"/>
    </location>
</feature>
<dbReference type="Gene3D" id="3.30.450.20">
    <property type="entry name" value="PAS domain"/>
    <property type="match status" value="2"/>
</dbReference>
<dbReference type="InterPro" id="IPR050706">
    <property type="entry name" value="Cyclic-di-GMP_PDE-like"/>
</dbReference>
<evidence type="ECO:0000256" key="6">
    <source>
        <dbReference type="SAM" id="MobiDB-lite"/>
    </source>
</evidence>
<feature type="domain" description="GGDEF" evidence="10">
    <location>
        <begin position="423"/>
        <end position="555"/>
    </location>
</feature>
<dbReference type="Gene3D" id="3.30.70.270">
    <property type="match status" value="1"/>
</dbReference>
<dbReference type="Pfam" id="PF00990">
    <property type="entry name" value="GGDEF"/>
    <property type="match status" value="1"/>
</dbReference>
<evidence type="ECO:0000313" key="12">
    <source>
        <dbReference type="Proteomes" id="UP000534783"/>
    </source>
</evidence>
<dbReference type="Pfam" id="PF00563">
    <property type="entry name" value="EAL"/>
    <property type="match status" value="1"/>
</dbReference>
<evidence type="ECO:0000259" key="8">
    <source>
        <dbReference type="PROSITE" id="PS50883"/>
    </source>
</evidence>
<keyword evidence="2" id="KW-1003">Cell membrane</keyword>
<feature type="transmembrane region" description="Helical" evidence="7">
    <location>
        <begin position="41"/>
        <end position="61"/>
    </location>
</feature>
<keyword evidence="3 7" id="KW-0812">Transmembrane</keyword>
<dbReference type="InterPro" id="IPR043128">
    <property type="entry name" value="Rev_trsase/Diguanyl_cyclase"/>
</dbReference>
<organism evidence="11 12">
    <name type="scientific">Candidatus Manganitrophus noduliformans</name>
    <dbReference type="NCBI Taxonomy" id="2606439"/>
    <lineage>
        <taxon>Bacteria</taxon>
        <taxon>Pseudomonadati</taxon>
        <taxon>Nitrospirota</taxon>
        <taxon>Nitrospiria</taxon>
        <taxon>Candidatus Troglogloeales</taxon>
        <taxon>Candidatus Manganitrophaceae</taxon>
        <taxon>Candidatus Manganitrophus</taxon>
    </lineage>
</organism>
<proteinExistence type="predicted"/>
<dbReference type="Proteomes" id="UP000534783">
    <property type="component" value="Unassembled WGS sequence"/>
</dbReference>
<dbReference type="PANTHER" id="PTHR33121:SF71">
    <property type="entry name" value="OXYGEN SENSOR PROTEIN DOSP"/>
    <property type="match status" value="1"/>
</dbReference>
<dbReference type="GO" id="GO:0071111">
    <property type="term" value="F:cyclic-guanylate-specific phosphodiesterase activity"/>
    <property type="evidence" value="ECO:0007669"/>
    <property type="project" value="InterPro"/>
</dbReference>
<comment type="caution">
    <text evidence="11">The sequence shown here is derived from an EMBL/GenBank/DDBJ whole genome shotgun (WGS) entry which is preliminary data.</text>
</comment>
<evidence type="ECO:0000259" key="9">
    <source>
        <dbReference type="PROSITE" id="PS50885"/>
    </source>
</evidence>
<dbReference type="InterPro" id="IPR000160">
    <property type="entry name" value="GGDEF_dom"/>
</dbReference>
<dbReference type="SMART" id="SM00052">
    <property type="entry name" value="EAL"/>
    <property type="match status" value="1"/>
</dbReference>
<dbReference type="EMBL" id="VTOW01000011">
    <property type="protein sequence ID" value="NKE73733.1"/>
    <property type="molecule type" value="Genomic_DNA"/>
</dbReference>
<protein>
    <submittedName>
        <fullName evidence="11">EAL domain-containing protein</fullName>
    </submittedName>
</protein>
<keyword evidence="12" id="KW-1185">Reference proteome</keyword>
<dbReference type="SUPFAM" id="SSF103190">
    <property type="entry name" value="Sensory domain-like"/>
    <property type="match status" value="2"/>
</dbReference>
<keyword evidence="4 7" id="KW-1133">Transmembrane helix</keyword>
<accession>A0A7X6IDH7</accession>
<dbReference type="SUPFAM" id="SSF141868">
    <property type="entry name" value="EAL domain-like"/>
    <property type="match status" value="1"/>
</dbReference>
<dbReference type="Pfam" id="PF00672">
    <property type="entry name" value="HAMP"/>
    <property type="match status" value="1"/>
</dbReference>
<dbReference type="SUPFAM" id="SSF158472">
    <property type="entry name" value="HAMP domain-like"/>
    <property type="match status" value="1"/>
</dbReference>
<dbReference type="InterPro" id="IPR029787">
    <property type="entry name" value="Nucleotide_cyclase"/>
</dbReference>
<dbReference type="AlphaFoldDB" id="A0A7X6IDH7"/>
<dbReference type="CDD" id="cd01948">
    <property type="entry name" value="EAL"/>
    <property type="match status" value="1"/>
</dbReference>
<gene>
    <name evidence="11" type="ORF">MNODULE_23565</name>
</gene>
<dbReference type="CDD" id="cd12915">
    <property type="entry name" value="PDC2_DGC_like"/>
    <property type="match status" value="1"/>
</dbReference>
<dbReference type="Gene3D" id="6.10.340.10">
    <property type="match status" value="1"/>
</dbReference>
<dbReference type="CDD" id="cd06225">
    <property type="entry name" value="HAMP"/>
    <property type="match status" value="1"/>
</dbReference>
<name>A0A7X6IDH7_9BACT</name>
<dbReference type="SMART" id="SM00267">
    <property type="entry name" value="GGDEF"/>
    <property type="match status" value="1"/>
</dbReference>
<feature type="domain" description="HAMP" evidence="9">
    <location>
        <begin position="334"/>
        <end position="387"/>
    </location>
</feature>
<keyword evidence="5 7" id="KW-0472">Membrane</keyword>
<dbReference type="SMART" id="SM00304">
    <property type="entry name" value="HAMP"/>
    <property type="match status" value="1"/>
</dbReference>
<dbReference type="FunFam" id="3.20.20.450:FF:000001">
    <property type="entry name" value="Cyclic di-GMP phosphodiesterase yahA"/>
    <property type="match status" value="1"/>
</dbReference>
<dbReference type="CDD" id="cd12914">
    <property type="entry name" value="PDC1_DGC_like"/>
    <property type="match status" value="1"/>
</dbReference>
<dbReference type="InterPro" id="IPR033479">
    <property type="entry name" value="dCache_1"/>
</dbReference>
<dbReference type="InterPro" id="IPR001633">
    <property type="entry name" value="EAL_dom"/>
</dbReference>